<name>A0A7U2EXW2_PHANO</name>
<keyword evidence="1" id="KW-0812">Transmembrane</keyword>
<evidence type="ECO:0000256" key="1">
    <source>
        <dbReference type="SAM" id="Phobius"/>
    </source>
</evidence>
<feature type="transmembrane region" description="Helical" evidence="1">
    <location>
        <begin position="82"/>
        <end position="102"/>
    </location>
</feature>
<dbReference type="VEuPathDB" id="FungiDB:JI435_027660"/>
<proteinExistence type="predicted"/>
<accession>A0A7U2EXW2</accession>
<evidence type="ECO:0000313" key="3">
    <source>
        <dbReference type="Proteomes" id="UP000663193"/>
    </source>
</evidence>
<dbReference type="Pfam" id="PF14087">
    <property type="entry name" value="DUF4267"/>
    <property type="match status" value="1"/>
</dbReference>
<dbReference type="AlphaFoldDB" id="A0A7U2EXW2"/>
<gene>
    <name evidence="2" type="ORF">JI435_027660</name>
</gene>
<keyword evidence="3" id="KW-1185">Reference proteome</keyword>
<protein>
    <submittedName>
        <fullName evidence="2">Uncharacterized protein</fullName>
    </submittedName>
</protein>
<dbReference type="OrthoDB" id="2989864at2759"/>
<dbReference type="Proteomes" id="UP000663193">
    <property type="component" value="Chromosome 5"/>
</dbReference>
<sequence>MPTMFSNFTPRHIAPLLLATQLCIGGLYPFLYTPSAALLKFGFTPQIAASKAAWPVIKTGSARVTAMGIALWGMYLGGHFEAMDIMIASLGWVAVVDGIVCGQEGAEGSVVMRVGVTVVIALWGALGMTTGRWL</sequence>
<dbReference type="InterPro" id="IPR025363">
    <property type="entry name" value="DUF4267"/>
</dbReference>
<feature type="transmembrane region" description="Helical" evidence="1">
    <location>
        <begin position="114"/>
        <end position="133"/>
    </location>
</feature>
<keyword evidence="1" id="KW-1133">Transmembrane helix</keyword>
<organism evidence="2 3">
    <name type="scientific">Phaeosphaeria nodorum (strain SN15 / ATCC MYA-4574 / FGSC 10173)</name>
    <name type="common">Glume blotch fungus</name>
    <name type="synonym">Parastagonospora nodorum</name>
    <dbReference type="NCBI Taxonomy" id="321614"/>
    <lineage>
        <taxon>Eukaryota</taxon>
        <taxon>Fungi</taxon>
        <taxon>Dikarya</taxon>
        <taxon>Ascomycota</taxon>
        <taxon>Pezizomycotina</taxon>
        <taxon>Dothideomycetes</taxon>
        <taxon>Pleosporomycetidae</taxon>
        <taxon>Pleosporales</taxon>
        <taxon>Pleosporineae</taxon>
        <taxon>Phaeosphaeriaceae</taxon>
        <taxon>Parastagonospora</taxon>
    </lineage>
</organism>
<dbReference type="EMBL" id="CP069027">
    <property type="protein sequence ID" value="QRC95034.1"/>
    <property type="molecule type" value="Genomic_DNA"/>
</dbReference>
<reference evidence="3" key="1">
    <citation type="journal article" date="2021" name="BMC Genomics">
        <title>Chromosome-level genome assembly and manually-curated proteome of model necrotroph Parastagonospora nodorum Sn15 reveals a genome-wide trove of candidate effector homologs, and redundancy of virulence-related functions within an accessory chromosome.</title>
        <authorList>
            <person name="Bertazzoni S."/>
            <person name="Jones D.A.B."/>
            <person name="Phan H.T."/>
            <person name="Tan K.-C."/>
            <person name="Hane J.K."/>
        </authorList>
    </citation>
    <scope>NUCLEOTIDE SEQUENCE [LARGE SCALE GENOMIC DNA]</scope>
    <source>
        <strain evidence="3">SN15 / ATCC MYA-4574 / FGSC 10173)</strain>
    </source>
</reference>
<feature type="transmembrane region" description="Helical" evidence="1">
    <location>
        <begin position="12"/>
        <end position="31"/>
    </location>
</feature>
<evidence type="ECO:0000313" key="2">
    <source>
        <dbReference type="EMBL" id="QRC95034.1"/>
    </source>
</evidence>
<keyword evidence="1" id="KW-0472">Membrane</keyword>